<evidence type="ECO:0000313" key="3">
    <source>
        <dbReference type="Proteomes" id="UP000634136"/>
    </source>
</evidence>
<sequence>MAAISRRLGSKLFKPSHSSSSSLSLFSANSVPPTFLSRIGESSSSNLDSGSTTTNRFYGFLSDGKPRNDWVSNSSLTSRMLQNSCKFQSLSNLDHGDPRGSRDDDEDDVRLKQVNGASGSGSIGDRSLDHIHQWVVFFPVQRGFVTELRGVRVPVLAGLLAASVCKADLLLQEDGGARGFRLPNTCPYGCASPETEAHIFKECQFAKRVWFASRLNIRTENIENPSMTDWICQLLNNCNPGGQDHYHDVLLPILTSCWSIYMQRNEILFQRGKADIMECLQRAYRVVDEVQSVGTLQGQDPFFKVDVPRRQIRIAGRSEGHHNHQLKLTCQWTKDSVNGKKVFGIFRHHLDNLQPLCYLVTEGDQDNRLGLLRNLRNLLQNRWEGEQCFF</sequence>
<protein>
    <submittedName>
        <fullName evidence="2">Reverse transcriptase</fullName>
    </submittedName>
</protein>
<reference evidence="2" key="1">
    <citation type="submission" date="2020-09" db="EMBL/GenBank/DDBJ databases">
        <title>Genome-Enabled Discovery of Anthraquinone Biosynthesis in Senna tora.</title>
        <authorList>
            <person name="Kang S.-H."/>
            <person name="Pandey R.P."/>
            <person name="Lee C.-M."/>
            <person name="Sim J.-S."/>
            <person name="Jeong J.-T."/>
            <person name="Choi B.-S."/>
            <person name="Jung M."/>
            <person name="Ginzburg D."/>
            <person name="Zhao K."/>
            <person name="Won S.Y."/>
            <person name="Oh T.-J."/>
            <person name="Yu Y."/>
            <person name="Kim N.-H."/>
            <person name="Lee O.R."/>
            <person name="Lee T.-H."/>
            <person name="Bashyal P."/>
            <person name="Kim T.-S."/>
            <person name="Lee W.-H."/>
            <person name="Kawkins C."/>
            <person name="Kim C.-K."/>
            <person name="Kim J.S."/>
            <person name="Ahn B.O."/>
            <person name="Rhee S.Y."/>
            <person name="Sohng J.K."/>
        </authorList>
    </citation>
    <scope>NUCLEOTIDE SEQUENCE</scope>
    <source>
        <tissue evidence="2">Leaf</tissue>
    </source>
</reference>
<dbReference type="AlphaFoldDB" id="A0A835CEK6"/>
<gene>
    <name evidence="2" type="ORF">G2W53_010886</name>
</gene>
<proteinExistence type="predicted"/>
<feature type="compositionally biased region" description="Low complexity" evidence="1">
    <location>
        <begin position="10"/>
        <end position="26"/>
    </location>
</feature>
<keyword evidence="3" id="KW-1185">Reference proteome</keyword>
<keyword evidence="2" id="KW-0695">RNA-directed DNA polymerase</keyword>
<dbReference type="GO" id="GO:0003964">
    <property type="term" value="F:RNA-directed DNA polymerase activity"/>
    <property type="evidence" value="ECO:0007669"/>
    <property type="project" value="UniProtKB-KW"/>
</dbReference>
<evidence type="ECO:0000313" key="2">
    <source>
        <dbReference type="EMBL" id="KAF7836027.1"/>
    </source>
</evidence>
<organism evidence="2 3">
    <name type="scientific">Senna tora</name>
    <dbReference type="NCBI Taxonomy" id="362788"/>
    <lineage>
        <taxon>Eukaryota</taxon>
        <taxon>Viridiplantae</taxon>
        <taxon>Streptophyta</taxon>
        <taxon>Embryophyta</taxon>
        <taxon>Tracheophyta</taxon>
        <taxon>Spermatophyta</taxon>
        <taxon>Magnoliopsida</taxon>
        <taxon>eudicotyledons</taxon>
        <taxon>Gunneridae</taxon>
        <taxon>Pentapetalae</taxon>
        <taxon>rosids</taxon>
        <taxon>fabids</taxon>
        <taxon>Fabales</taxon>
        <taxon>Fabaceae</taxon>
        <taxon>Caesalpinioideae</taxon>
        <taxon>Cassia clade</taxon>
        <taxon>Senna</taxon>
    </lineage>
</organism>
<feature type="region of interest" description="Disordered" evidence="1">
    <location>
        <begin position="1"/>
        <end position="26"/>
    </location>
</feature>
<feature type="region of interest" description="Disordered" evidence="1">
    <location>
        <begin position="89"/>
        <end position="108"/>
    </location>
</feature>
<dbReference type="EMBL" id="JAAIUW010000004">
    <property type="protein sequence ID" value="KAF7836027.1"/>
    <property type="molecule type" value="Genomic_DNA"/>
</dbReference>
<keyword evidence="2" id="KW-0548">Nucleotidyltransferase</keyword>
<name>A0A835CEK6_9FABA</name>
<keyword evidence="2" id="KW-0808">Transferase</keyword>
<evidence type="ECO:0000256" key="1">
    <source>
        <dbReference type="SAM" id="MobiDB-lite"/>
    </source>
</evidence>
<dbReference type="Proteomes" id="UP000634136">
    <property type="component" value="Unassembled WGS sequence"/>
</dbReference>
<comment type="caution">
    <text evidence="2">The sequence shown here is derived from an EMBL/GenBank/DDBJ whole genome shotgun (WGS) entry which is preliminary data.</text>
</comment>
<accession>A0A835CEK6</accession>